<dbReference type="RefSeq" id="WP_140903921.1">
    <property type="nucleotide sequence ID" value="NZ_JBHTMD010000020.1"/>
</dbReference>
<dbReference type="Proteomes" id="UP000315388">
    <property type="component" value="Unassembled WGS sequence"/>
</dbReference>
<evidence type="ECO:0000313" key="2">
    <source>
        <dbReference type="Proteomes" id="UP000315388"/>
    </source>
</evidence>
<dbReference type="OrthoDB" id="8450111at2"/>
<dbReference type="AlphaFoldDB" id="A0A502BSP2"/>
<sequence length="155" mass="17901">MSIHQFPRCAAYLKGMRVNLNDPEMTDYWFAVILGDRMPKEELERDGINFNRHERDGIKLLQGIERILVEGRNKSKVWASEALKAFIGSRGVKASKLKTIEDFWKVAAILWPQHIKGKIGSLDQLEAHIRSLSKKQRQAARENLKRVPAEFRTAF</sequence>
<organism evidence="1 2">
    <name type="scientific">Brucella gallinifaecis</name>
    <dbReference type="NCBI Taxonomy" id="215590"/>
    <lineage>
        <taxon>Bacteria</taxon>
        <taxon>Pseudomonadati</taxon>
        <taxon>Pseudomonadota</taxon>
        <taxon>Alphaproteobacteria</taxon>
        <taxon>Hyphomicrobiales</taxon>
        <taxon>Brucellaceae</taxon>
        <taxon>Brucella/Ochrobactrum group</taxon>
        <taxon>Brucella</taxon>
    </lineage>
</organism>
<proteinExistence type="predicted"/>
<dbReference type="EMBL" id="VEWJ01000002">
    <property type="protein sequence ID" value="TPF76709.1"/>
    <property type="molecule type" value="Genomic_DNA"/>
</dbReference>
<evidence type="ECO:0000313" key="1">
    <source>
        <dbReference type="EMBL" id="TPF76709.1"/>
    </source>
</evidence>
<protein>
    <submittedName>
        <fullName evidence="1">Uncharacterized protein</fullName>
    </submittedName>
</protein>
<accession>A0A502BSP2</accession>
<comment type="caution">
    <text evidence="1">The sequence shown here is derived from an EMBL/GenBank/DDBJ whole genome shotgun (WGS) entry which is preliminary data.</text>
</comment>
<gene>
    <name evidence="1" type="ORF">FHY56_04235</name>
</gene>
<reference evidence="1 2" key="1">
    <citation type="journal article" date="2003" name="Int. J. Syst. Evol. Microbiol.">
        <title>Towards a standardized format for the description of a novel species (of an established genus): Ochrobactrum gallinifaecis sp. nov.</title>
        <authorList>
            <person name="Kampfer P."/>
            <person name="Buczolits S."/>
            <person name="Albrecht A."/>
            <person name="Busse H.J."/>
            <person name="Stackebrandt E."/>
        </authorList>
    </citation>
    <scope>NUCLEOTIDE SEQUENCE [LARGE SCALE GENOMIC DNA]</scope>
    <source>
        <strain evidence="1 2">ISO 196</strain>
    </source>
</reference>
<keyword evidence="2" id="KW-1185">Reference proteome</keyword>
<name>A0A502BSP2_9HYPH</name>